<dbReference type="OrthoDB" id="9394894at2759"/>
<feature type="domain" description="Ig-like" evidence="2">
    <location>
        <begin position="5"/>
        <end position="104"/>
    </location>
</feature>
<accession>A0A8C4V0P5</accession>
<dbReference type="InterPro" id="IPR050380">
    <property type="entry name" value="Immune_Resp_Modulators"/>
</dbReference>
<dbReference type="PROSITE" id="PS50835">
    <property type="entry name" value="IG_LIKE"/>
    <property type="match status" value="1"/>
</dbReference>
<dbReference type="Pfam" id="PF07654">
    <property type="entry name" value="C1-set"/>
    <property type="match status" value="1"/>
</dbReference>
<dbReference type="SUPFAM" id="SSF48726">
    <property type="entry name" value="Immunoglobulin"/>
    <property type="match status" value="1"/>
</dbReference>
<dbReference type="FunFam" id="2.60.40.10:FF:000998">
    <property type="entry name" value="Immunoglobulin heavy constant epsilon"/>
    <property type="match status" value="1"/>
</dbReference>
<dbReference type="SMART" id="SM00407">
    <property type="entry name" value="IGc1"/>
    <property type="match status" value="1"/>
</dbReference>
<dbReference type="InterPro" id="IPR003597">
    <property type="entry name" value="Ig_C1-set"/>
</dbReference>
<dbReference type="Gene3D" id="2.60.40.10">
    <property type="entry name" value="Immunoglobulins"/>
    <property type="match status" value="1"/>
</dbReference>
<dbReference type="OMA" id="SPWSCTP"/>
<dbReference type="InterPro" id="IPR007110">
    <property type="entry name" value="Ig-like_dom"/>
</dbReference>
<evidence type="ECO:0000313" key="4">
    <source>
        <dbReference type="Proteomes" id="UP000694562"/>
    </source>
</evidence>
<evidence type="ECO:0000313" key="3">
    <source>
        <dbReference type="Ensembl" id="ENSFTIP00000020539.1"/>
    </source>
</evidence>
<dbReference type="Proteomes" id="UP000694562">
    <property type="component" value="Unplaced"/>
</dbReference>
<dbReference type="InterPro" id="IPR013783">
    <property type="entry name" value="Ig-like_fold"/>
</dbReference>
<sequence>PDDRPDVEVTITPPSLEDLYLSQNANITCLAVNLKSPEDVKFSWSRDKGQALEATKGPVVKLENGLYQMSSTLKLCADEWNSGEKFTCTVNVPDLGEPIVRSIRKD</sequence>
<dbReference type="InterPro" id="IPR036179">
    <property type="entry name" value="Ig-like_dom_sf"/>
</dbReference>
<name>A0A8C4V0P5_FALTI</name>
<dbReference type="Ensembl" id="ENSFTIT00000021386.1">
    <property type="protein sequence ID" value="ENSFTIP00000020539.1"/>
    <property type="gene ID" value="ENSFTIG00000013402.1"/>
</dbReference>
<proteinExistence type="predicted"/>
<evidence type="ECO:0000259" key="2">
    <source>
        <dbReference type="PROSITE" id="PS50835"/>
    </source>
</evidence>
<dbReference type="PANTHER" id="PTHR23411">
    <property type="entry name" value="TAPASIN"/>
    <property type="match status" value="1"/>
</dbReference>
<reference evidence="3" key="2">
    <citation type="submission" date="2025-09" db="UniProtKB">
        <authorList>
            <consortium name="Ensembl"/>
        </authorList>
    </citation>
    <scope>IDENTIFICATION</scope>
</reference>
<keyword evidence="4" id="KW-1185">Reference proteome</keyword>
<dbReference type="AlphaFoldDB" id="A0A8C4V0P5"/>
<evidence type="ECO:0000256" key="1">
    <source>
        <dbReference type="ARBA" id="ARBA00023319"/>
    </source>
</evidence>
<protein>
    <recommendedName>
        <fullName evidence="2">Ig-like domain-containing protein</fullName>
    </recommendedName>
</protein>
<reference evidence="3" key="1">
    <citation type="submission" date="2025-08" db="UniProtKB">
        <authorList>
            <consortium name="Ensembl"/>
        </authorList>
    </citation>
    <scope>IDENTIFICATION</scope>
</reference>
<keyword evidence="1" id="KW-0393">Immunoglobulin domain</keyword>
<organism evidence="3 4">
    <name type="scientific">Falco tinnunculus</name>
    <name type="common">Common kestrel</name>
    <dbReference type="NCBI Taxonomy" id="100819"/>
    <lineage>
        <taxon>Eukaryota</taxon>
        <taxon>Metazoa</taxon>
        <taxon>Chordata</taxon>
        <taxon>Craniata</taxon>
        <taxon>Vertebrata</taxon>
        <taxon>Euteleostomi</taxon>
        <taxon>Archelosauria</taxon>
        <taxon>Archosauria</taxon>
        <taxon>Dinosauria</taxon>
        <taxon>Saurischia</taxon>
        <taxon>Theropoda</taxon>
        <taxon>Coelurosauria</taxon>
        <taxon>Aves</taxon>
        <taxon>Neognathae</taxon>
        <taxon>Neoaves</taxon>
        <taxon>Telluraves</taxon>
        <taxon>Australaves</taxon>
        <taxon>Falconiformes</taxon>
        <taxon>Falconidae</taxon>
        <taxon>Falco</taxon>
    </lineage>
</organism>